<accession>I0JNI9</accession>
<sequence>MKINAGIWCKLTFKDKMILLKTISQQSLGKKAA</sequence>
<dbReference type="AlphaFoldDB" id="I0JNI9"/>
<gene>
    <name evidence="1" type="ordered locus">HBHAL_3364</name>
</gene>
<dbReference type="Proteomes" id="UP000007397">
    <property type="component" value="Chromosome"/>
</dbReference>
<dbReference type="EMBL" id="HE717023">
    <property type="protein sequence ID" value="CCG45709.1"/>
    <property type="molecule type" value="Genomic_DNA"/>
</dbReference>
<protein>
    <submittedName>
        <fullName evidence="1">Uncharacterized protein</fullName>
    </submittedName>
</protein>
<dbReference type="KEGG" id="hhd:HBHAL_3364"/>
<proteinExistence type="predicted"/>
<evidence type="ECO:0000313" key="1">
    <source>
        <dbReference type="EMBL" id="CCG45709.1"/>
    </source>
</evidence>
<dbReference type="HOGENOM" id="CLU_3382158_0_0_9"/>
<keyword evidence="2" id="KW-1185">Reference proteome</keyword>
<evidence type="ECO:0000313" key="2">
    <source>
        <dbReference type="Proteomes" id="UP000007397"/>
    </source>
</evidence>
<name>I0JNI9_HALH3</name>
<organism evidence="1 2">
    <name type="scientific">Halobacillus halophilus (strain ATCC 35676 / DSM 2266 / JCM 20832 / KCTC 3685 / LMG 17431 / NBRC 102448 / NCIMB 2269)</name>
    <name type="common">Sporosarcina halophila</name>
    <dbReference type="NCBI Taxonomy" id="866895"/>
    <lineage>
        <taxon>Bacteria</taxon>
        <taxon>Bacillati</taxon>
        <taxon>Bacillota</taxon>
        <taxon>Bacilli</taxon>
        <taxon>Bacillales</taxon>
        <taxon>Bacillaceae</taxon>
        <taxon>Halobacillus</taxon>
    </lineage>
</organism>
<reference evidence="1 2" key="1">
    <citation type="journal article" date="2013" name="Environ. Microbiol.">
        <title>Chloride and organic osmolytes: a hybrid strategy to cope with elevated salinities by the moderately halophilic, chloride-dependent bacterium Halobacillus halophilus.</title>
        <authorList>
            <person name="Saum S.H."/>
            <person name="Pfeiffer F."/>
            <person name="Palm P."/>
            <person name="Rampp M."/>
            <person name="Schuster S.C."/>
            <person name="Muller V."/>
            <person name="Oesterhelt D."/>
        </authorList>
    </citation>
    <scope>NUCLEOTIDE SEQUENCE [LARGE SCALE GENOMIC DNA]</scope>
    <source>
        <strain evidence="2">ATCC 35676 / DSM 2266 / JCM 20832 / KCTC 3685 / LMG 17431 / NBRC 102448 / NCIMB 2269</strain>
    </source>
</reference>